<feature type="signal peptide" evidence="1">
    <location>
        <begin position="1"/>
        <end position="15"/>
    </location>
</feature>
<dbReference type="InterPro" id="IPR045728">
    <property type="entry name" value="DUF6082"/>
</dbReference>
<sequence>MKSSTAILAAGASLAAVGVAHLVQEARHQRQRNTSVTAGHQIDWLSRVSTDEELATVWAPQGMDVHTYQVHMAANRGLCQLSLRHRLGLVSKRQLAFYARELMEKGAYRQYWDEFGALRKEEALGNRIEERFTRAMSLAAHGGGL</sequence>
<feature type="chain" id="PRO_5039619382" evidence="1">
    <location>
        <begin position="16"/>
        <end position="145"/>
    </location>
</feature>
<keyword evidence="1" id="KW-0732">Signal</keyword>
<evidence type="ECO:0000313" key="3">
    <source>
        <dbReference type="Proteomes" id="UP000509345"/>
    </source>
</evidence>
<evidence type="ECO:0000256" key="1">
    <source>
        <dbReference type="SAM" id="SignalP"/>
    </source>
</evidence>
<reference evidence="2 3" key="1">
    <citation type="submission" date="2020-06" db="EMBL/GenBank/DDBJ databases">
        <title>Genome mining for natural products.</title>
        <authorList>
            <person name="Zhang B."/>
            <person name="Shi J."/>
            <person name="Ge H."/>
        </authorList>
    </citation>
    <scope>NUCLEOTIDE SEQUENCE [LARGE SCALE GENOMIC DNA]</scope>
    <source>
        <strain evidence="2 3">NA06532</strain>
    </source>
</reference>
<organism evidence="2 3">
    <name type="scientific">Streptomyces microflavus</name>
    <name type="common">Streptomyces lipmanii</name>
    <dbReference type="NCBI Taxonomy" id="1919"/>
    <lineage>
        <taxon>Bacteria</taxon>
        <taxon>Bacillati</taxon>
        <taxon>Actinomycetota</taxon>
        <taxon>Actinomycetes</taxon>
        <taxon>Kitasatosporales</taxon>
        <taxon>Streptomycetaceae</taxon>
        <taxon>Streptomyces</taxon>
    </lineage>
</organism>
<evidence type="ECO:0000313" key="2">
    <source>
        <dbReference type="EMBL" id="QKW47130.1"/>
    </source>
</evidence>
<proteinExistence type="predicted"/>
<dbReference type="AlphaFoldDB" id="A0A7H8MY52"/>
<protein>
    <submittedName>
        <fullName evidence="2">Peptide transporter permease SapC</fullName>
    </submittedName>
</protein>
<gene>
    <name evidence="2" type="ORF">HUT09_33860</name>
</gene>
<accession>A0A7H8MY52</accession>
<dbReference type="RefSeq" id="WP_176145277.1">
    <property type="nucleotide sequence ID" value="NZ_CP054926.1"/>
</dbReference>
<dbReference type="GeneID" id="87636272"/>
<dbReference type="Pfam" id="PF19560">
    <property type="entry name" value="DUF6082"/>
    <property type="match status" value="1"/>
</dbReference>
<dbReference type="Proteomes" id="UP000509345">
    <property type="component" value="Chromosome"/>
</dbReference>
<name>A0A7H8MY52_STRMI</name>
<dbReference type="EMBL" id="CP054926">
    <property type="protein sequence ID" value="QKW47130.1"/>
    <property type="molecule type" value="Genomic_DNA"/>
</dbReference>